<dbReference type="EMBL" id="MUHD01000006">
    <property type="protein sequence ID" value="OXB10224.1"/>
    <property type="molecule type" value="Genomic_DNA"/>
</dbReference>
<accession>A0ABX4CXV0</accession>
<evidence type="ECO:0008006" key="4">
    <source>
        <dbReference type="Google" id="ProtNLM"/>
    </source>
</evidence>
<reference evidence="2 3" key="1">
    <citation type="submission" date="2016-11" db="EMBL/GenBank/DDBJ databases">
        <title>Whole genomes of Flavobacteriaceae.</title>
        <authorList>
            <person name="Stine C."/>
            <person name="Li C."/>
            <person name="Tadesse D."/>
        </authorList>
    </citation>
    <scope>NUCLEOTIDE SEQUENCE [LARGE SCALE GENOMIC DNA]</scope>
    <source>
        <strain evidence="2 3">CCUG 60112</strain>
    </source>
</reference>
<dbReference type="RefSeq" id="WP_089056861.1">
    <property type="nucleotide sequence ID" value="NZ_MUHD01000006.1"/>
</dbReference>
<gene>
    <name evidence="2" type="ORF">B0A81_04245</name>
</gene>
<feature type="signal peptide" evidence="1">
    <location>
        <begin position="1"/>
        <end position="23"/>
    </location>
</feature>
<dbReference type="Proteomes" id="UP000198381">
    <property type="component" value="Unassembled WGS sequence"/>
</dbReference>
<comment type="caution">
    <text evidence="2">The sequence shown here is derived from an EMBL/GenBank/DDBJ whole genome shotgun (WGS) entry which is preliminary data.</text>
</comment>
<protein>
    <recommendedName>
        <fullName evidence="4">DUF4198 domain-containing protein</fullName>
    </recommendedName>
</protein>
<proteinExistence type="predicted"/>
<keyword evidence="1" id="KW-0732">Signal</keyword>
<evidence type="ECO:0000313" key="3">
    <source>
        <dbReference type="Proteomes" id="UP000198381"/>
    </source>
</evidence>
<evidence type="ECO:0000256" key="1">
    <source>
        <dbReference type="SAM" id="SignalP"/>
    </source>
</evidence>
<evidence type="ECO:0000313" key="2">
    <source>
        <dbReference type="EMBL" id="OXB10224.1"/>
    </source>
</evidence>
<feature type="chain" id="PRO_5046758159" description="DUF4198 domain-containing protein" evidence="1">
    <location>
        <begin position="24"/>
        <end position="237"/>
    </location>
</feature>
<organism evidence="2 3">
    <name type="scientific">Flavobacterium plurextorum</name>
    <dbReference type="NCBI Taxonomy" id="1114867"/>
    <lineage>
        <taxon>Bacteria</taxon>
        <taxon>Pseudomonadati</taxon>
        <taxon>Bacteroidota</taxon>
        <taxon>Flavobacteriia</taxon>
        <taxon>Flavobacteriales</taxon>
        <taxon>Flavobacteriaceae</taxon>
        <taxon>Flavobacterium</taxon>
    </lineage>
</organism>
<name>A0ABX4CXV0_9FLAO</name>
<keyword evidence="3" id="KW-1185">Reference proteome</keyword>
<sequence length="237" mass="27391">MKKLTKKIIILCTMIGFCINANAHSYWLEVKGNGKVNDTATVYLYFGEFEKGLRESKEHFFKNMESFTAYYLDSKGIKKDLILQKDSNCYKASFFPTSDGIYTIMMKENSRAVQDWTKHGMGIIRPFENLKVNYNVGKVKNSQLANFDTSKIDIVVKKEKYQLVLDNIEFANKSISITNDKGEPEEVKTDKNGFFTIPNSKGMFIIDVEYKDGIKGEYNSKPFDNSRYKYALTLYIY</sequence>